<dbReference type="FunFam" id="3.40.640.10:FF:000224">
    <property type="entry name" value="Probable glycine dehydrogenase (decarboxylating) subunit 2"/>
    <property type="match status" value="1"/>
</dbReference>
<dbReference type="InterPro" id="IPR015424">
    <property type="entry name" value="PyrdxlP-dep_Trfase"/>
</dbReference>
<dbReference type="EC" id="1.4.4.2" evidence="2"/>
<dbReference type="RefSeq" id="WP_155317561.1">
    <property type="nucleotide sequence ID" value="NZ_AP021874.1"/>
</dbReference>
<accession>A0A5K7YIN6</accession>
<dbReference type="InterPro" id="IPR020581">
    <property type="entry name" value="GDC_P"/>
</dbReference>
<evidence type="ECO:0000313" key="9">
    <source>
        <dbReference type="Proteomes" id="UP000427906"/>
    </source>
</evidence>
<sequence>MKDQIKDKMGTTGLIFNEPLLWEKGSPGRKGLSLPRRDVEEAPLDDALAGDGPDFPDLSELDVVRHFTKLSQWNFGVDSGMYPLGSCTMKYNPKTNERQASIPGFAGAHPLLPESLSQGALELMHDLQGYLGEITGLPAVTLQPAAGSQGELTGMLIFAAYHKNKGQQRTKVLIPDTAHGTNPASAALCGFKAVGVKSGPEGILLPESVAELMDEDTAGIMITNPNTLGLFEDNIRQVADIVHQKGGLVYGDGANMNAAMGIVNFGDIGVDVMHLNLHKTMSTPHGGGGPGAGPVCVTPELDPFLPVPRVVKDGKVYRLVEDYPLSVGKVHAFYGNFSILLRAYSYILSLGKDLKTASQYAVLNANYIKEKLKSHYHLPYDRPCMHECVFTDKHQQEHHVATLDIAKRLMDHGFHPPTIYFPLVVSGAIMIEPTESESKETLDQFIDAMGQIAREALECPECLHESPQFPKVRRLDETAAARNPCLKG</sequence>
<proteinExistence type="predicted"/>
<comment type="function">
    <text evidence="1">The glycine cleavage system catalyzes the degradation of glycine. The P protein binds the alpha-amino group of glycine through its pyridoxal phosphate cofactor; CO(2) is released and the remaining methylamine moiety is then transferred to the lipoamide cofactor of the H protein.</text>
</comment>
<dbReference type="Pfam" id="PF21478">
    <property type="entry name" value="GcvP2_C"/>
    <property type="match status" value="1"/>
</dbReference>
<dbReference type="NCBIfam" id="NF003346">
    <property type="entry name" value="PRK04366.1"/>
    <property type="match status" value="1"/>
</dbReference>
<dbReference type="InterPro" id="IPR015421">
    <property type="entry name" value="PyrdxlP-dep_Trfase_major"/>
</dbReference>
<evidence type="ECO:0000256" key="1">
    <source>
        <dbReference type="ARBA" id="ARBA00003788"/>
    </source>
</evidence>
<feature type="domain" description="Aminotransferase class V" evidence="6">
    <location>
        <begin position="164"/>
        <end position="286"/>
    </location>
</feature>
<feature type="domain" description="Glycine dehydrogenase C-terminal" evidence="7">
    <location>
        <begin position="357"/>
        <end position="458"/>
    </location>
</feature>
<dbReference type="Gene3D" id="3.90.1150.10">
    <property type="entry name" value="Aspartate Aminotransferase, domain 1"/>
    <property type="match status" value="1"/>
</dbReference>
<evidence type="ECO:0000256" key="4">
    <source>
        <dbReference type="ARBA" id="ARBA00023002"/>
    </source>
</evidence>
<dbReference type="InterPro" id="IPR000192">
    <property type="entry name" value="Aminotrans_V_dom"/>
</dbReference>
<dbReference type="GO" id="GO:0005960">
    <property type="term" value="C:glycine cleavage complex"/>
    <property type="evidence" value="ECO:0007669"/>
    <property type="project" value="TreeGrafter"/>
</dbReference>
<evidence type="ECO:0000256" key="2">
    <source>
        <dbReference type="ARBA" id="ARBA00012134"/>
    </source>
</evidence>
<reference evidence="8 9" key="1">
    <citation type="submission" date="2019-11" db="EMBL/GenBank/DDBJ databases">
        <title>Comparative genomics of hydrocarbon-degrading Desulfosarcina strains.</title>
        <authorList>
            <person name="Watanabe M."/>
            <person name="Kojima H."/>
            <person name="Fukui M."/>
        </authorList>
    </citation>
    <scope>NUCLEOTIDE SEQUENCE [LARGE SCALE GENOMIC DNA]</scope>
    <source>
        <strain evidence="8 9">PL12</strain>
    </source>
</reference>
<dbReference type="Proteomes" id="UP000427906">
    <property type="component" value="Chromosome"/>
</dbReference>
<dbReference type="GO" id="GO:0004375">
    <property type="term" value="F:glycine dehydrogenase (decarboxylating) activity"/>
    <property type="evidence" value="ECO:0007669"/>
    <property type="project" value="UniProtKB-EC"/>
</dbReference>
<protein>
    <recommendedName>
        <fullName evidence="2">glycine dehydrogenase (aminomethyl-transferring)</fullName>
        <ecNumber evidence="2">1.4.4.2</ecNumber>
    </recommendedName>
</protein>
<dbReference type="PANTHER" id="PTHR11773">
    <property type="entry name" value="GLYCINE DEHYDROGENASE, DECARBOXYLATING"/>
    <property type="match status" value="1"/>
</dbReference>
<dbReference type="Gene3D" id="3.40.640.10">
    <property type="entry name" value="Type I PLP-dependent aspartate aminotransferase-like (Major domain)"/>
    <property type="match status" value="1"/>
</dbReference>
<dbReference type="SUPFAM" id="SSF53383">
    <property type="entry name" value="PLP-dependent transferases"/>
    <property type="match status" value="1"/>
</dbReference>
<evidence type="ECO:0000313" key="8">
    <source>
        <dbReference type="EMBL" id="BBO69532.1"/>
    </source>
</evidence>
<keyword evidence="9" id="KW-1185">Reference proteome</keyword>
<organism evidence="8 9">
    <name type="scientific">Desulfosarcina alkanivorans</name>
    <dbReference type="NCBI Taxonomy" id="571177"/>
    <lineage>
        <taxon>Bacteria</taxon>
        <taxon>Pseudomonadati</taxon>
        <taxon>Thermodesulfobacteriota</taxon>
        <taxon>Desulfobacteria</taxon>
        <taxon>Desulfobacterales</taxon>
        <taxon>Desulfosarcinaceae</taxon>
        <taxon>Desulfosarcina</taxon>
    </lineage>
</organism>
<dbReference type="FunFam" id="3.90.1150.10:FF:000014">
    <property type="entry name" value="Probable glycine dehydrogenase (decarboxylating) subunit 2"/>
    <property type="match status" value="1"/>
</dbReference>
<name>A0A5K7YIN6_9BACT</name>
<dbReference type="GO" id="GO:0005829">
    <property type="term" value="C:cytosol"/>
    <property type="evidence" value="ECO:0007669"/>
    <property type="project" value="TreeGrafter"/>
</dbReference>
<dbReference type="AlphaFoldDB" id="A0A5K7YIN6"/>
<dbReference type="InterPro" id="IPR015422">
    <property type="entry name" value="PyrdxlP-dep_Trfase_small"/>
</dbReference>
<evidence type="ECO:0000259" key="6">
    <source>
        <dbReference type="Pfam" id="PF00266"/>
    </source>
</evidence>
<dbReference type="GO" id="GO:0030170">
    <property type="term" value="F:pyridoxal phosphate binding"/>
    <property type="evidence" value="ECO:0007669"/>
    <property type="project" value="TreeGrafter"/>
</dbReference>
<dbReference type="InterPro" id="IPR049316">
    <property type="entry name" value="GDC-P_C"/>
</dbReference>
<keyword evidence="3" id="KW-0663">Pyridoxal phosphate</keyword>
<keyword evidence="4" id="KW-0560">Oxidoreductase</keyword>
<dbReference type="Gene3D" id="6.20.440.10">
    <property type="match status" value="1"/>
</dbReference>
<dbReference type="GO" id="GO:0019464">
    <property type="term" value="P:glycine decarboxylation via glycine cleavage system"/>
    <property type="evidence" value="ECO:0007669"/>
    <property type="project" value="TreeGrafter"/>
</dbReference>
<dbReference type="OrthoDB" id="9801272at2"/>
<dbReference type="Pfam" id="PF00266">
    <property type="entry name" value="Aminotran_5"/>
    <property type="match status" value="1"/>
</dbReference>
<comment type="catalytic activity">
    <reaction evidence="5">
        <text>N(6)-[(R)-lipoyl]-L-lysyl-[glycine-cleavage complex H protein] + glycine + H(+) = N(6)-[(R)-S(8)-aminomethyldihydrolipoyl]-L-lysyl-[glycine-cleavage complex H protein] + CO2</text>
        <dbReference type="Rhea" id="RHEA:24304"/>
        <dbReference type="Rhea" id="RHEA-COMP:10494"/>
        <dbReference type="Rhea" id="RHEA-COMP:10495"/>
        <dbReference type="ChEBI" id="CHEBI:15378"/>
        <dbReference type="ChEBI" id="CHEBI:16526"/>
        <dbReference type="ChEBI" id="CHEBI:57305"/>
        <dbReference type="ChEBI" id="CHEBI:83099"/>
        <dbReference type="ChEBI" id="CHEBI:83143"/>
        <dbReference type="EC" id="1.4.4.2"/>
    </reaction>
</comment>
<evidence type="ECO:0000259" key="7">
    <source>
        <dbReference type="Pfam" id="PF21478"/>
    </source>
</evidence>
<dbReference type="EMBL" id="AP021874">
    <property type="protein sequence ID" value="BBO69532.1"/>
    <property type="molecule type" value="Genomic_DNA"/>
</dbReference>
<dbReference type="PANTHER" id="PTHR11773:SF1">
    <property type="entry name" value="GLYCINE DEHYDROGENASE (DECARBOXYLATING), MITOCHONDRIAL"/>
    <property type="match status" value="1"/>
</dbReference>
<dbReference type="GO" id="GO:0016594">
    <property type="term" value="F:glycine binding"/>
    <property type="evidence" value="ECO:0007669"/>
    <property type="project" value="TreeGrafter"/>
</dbReference>
<evidence type="ECO:0000256" key="5">
    <source>
        <dbReference type="ARBA" id="ARBA00049026"/>
    </source>
</evidence>
<gene>
    <name evidence="8" type="primary">gcvPB</name>
    <name evidence="8" type="ORF">DSCA_34620</name>
</gene>
<evidence type="ECO:0000256" key="3">
    <source>
        <dbReference type="ARBA" id="ARBA00022898"/>
    </source>
</evidence>
<dbReference type="KEGG" id="dalk:DSCA_34620"/>